<dbReference type="Gene3D" id="3.20.80.10">
    <property type="entry name" value="Regulatory factor, effector binding domain"/>
    <property type="match status" value="1"/>
</dbReference>
<dbReference type="GeneID" id="86936287"/>
<dbReference type="EMBL" id="AJLO02000025">
    <property type="protein sequence ID" value="KOE98841.1"/>
    <property type="molecule type" value="Genomic_DNA"/>
</dbReference>
<evidence type="ECO:0000313" key="2">
    <source>
        <dbReference type="EMBL" id="KOE98841.1"/>
    </source>
</evidence>
<dbReference type="Pfam" id="PF06445">
    <property type="entry name" value="GyrI-like"/>
    <property type="match status" value="1"/>
</dbReference>
<accession>A0A0L8A9D3</accession>
<proteinExistence type="predicted"/>
<comment type="caution">
    <text evidence="2">The sequence shown here is derived from an EMBL/GenBank/DDBJ whole genome shotgun (WGS) entry which is preliminary data.</text>
</comment>
<dbReference type="RefSeq" id="WP_010483289.1">
    <property type="nucleotide sequence ID" value="NZ_AJLO02000025.1"/>
</dbReference>
<dbReference type="InterPro" id="IPR011256">
    <property type="entry name" value="Reg_factor_effector_dom_sf"/>
</dbReference>
<evidence type="ECO:0000259" key="1">
    <source>
        <dbReference type="Pfam" id="PF06445"/>
    </source>
</evidence>
<dbReference type="InterPro" id="IPR029442">
    <property type="entry name" value="GyrI-like"/>
</dbReference>
<evidence type="ECO:0000313" key="3">
    <source>
        <dbReference type="Proteomes" id="UP000036890"/>
    </source>
</evidence>
<dbReference type="SUPFAM" id="SSF55136">
    <property type="entry name" value="Probable bacterial effector-binding domain"/>
    <property type="match status" value="1"/>
</dbReference>
<organism evidence="2 3">
    <name type="scientific">Stenotrophomonas geniculata N1</name>
    <dbReference type="NCBI Taxonomy" id="1167641"/>
    <lineage>
        <taxon>Bacteria</taxon>
        <taxon>Pseudomonadati</taxon>
        <taxon>Pseudomonadota</taxon>
        <taxon>Gammaproteobacteria</taxon>
        <taxon>Lysobacterales</taxon>
        <taxon>Lysobacteraceae</taxon>
        <taxon>Stenotrophomonas</taxon>
    </lineage>
</organism>
<gene>
    <name evidence="2" type="ORF">W7K_13005</name>
</gene>
<dbReference type="OrthoDB" id="4772335at2"/>
<sequence>MDKIDFKKRDRALYQPPVGRFVTVDVPPLPYLMVDGHGDPNTAPAYVQAVQWLYSVSYALKFALKAKGRDYVVPPLEALWTAEDPSSFVERRKDEWRWTVMIRTPDGIRPEQLEAAIAKAAKKLGDAPASLRHQVIEEGICLQTLHVGAYDDEGPALAHLHDELMPSLGYTFAGPHHEIYLGDPRRTDAARLKTVLRQPVRALEPDRGSRP</sequence>
<feature type="domain" description="GyrI-like small molecule binding" evidence="1">
    <location>
        <begin position="24"/>
        <end position="199"/>
    </location>
</feature>
<name>A0A0L8A9D3_9GAMM</name>
<reference evidence="2 3" key="1">
    <citation type="journal article" date="2012" name="J. Bacteriol.">
        <title>Genome sequence of a novel nicotine-degrading strain, Pseudomonas geniculata N1.</title>
        <authorList>
            <person name="Tang H."/>
            <person name="Yu H."/>
            <person name="Tai C."/>
            <person name="Huang K."/>
            <person name="Liu Y."/>
            <person name="Wang L."/>
            <person name="Yao Y."/>
            <person name="Wu G."/>
            <person name="Xu P."/>
        </authorList>
    </citation>
    <scope>NUCLEOTIDE SEQUENCE [LARGE SCALE GENOMIC DNA]</scope>
    <source>
        <strain evidence="2 3">N1</strain>
    </source>
</reference>
<dbReference type="AlphaFoldDB" id="A0A0L8A9D3"/>
<dbReference type="Proteomes" id="UP000036890">
    <property type="component" value="Unassembled WGS sequence"/>
</dbReference>
<protein>
    <recommendedName>
        <fullName evidence="1">GyrI-like small molecule binding domain-containing protein</fullName>
    </recommendedName>
</protein>